<organism evidence="1 2">
    <name type="scientific">Thiorhodococcus drewsii AZ1</name>
    <dbReference type="NCBI Taxonomy" id="765913"/>
    <lineage>
        <taxon>Bacteria</taxon>
        <taxon>Pseudomonadati</taxon>
        <taxon>Pseudomonadota</taxon>
        <taxon>Gammaproteobacteria</taxon>
        <taxon>Chromatiales</taxon>
        <taxon>Chromatiaceae</taxon>
        <taxon>Thiorhodococcus</taxon>
    </lineage>
</organism>
<keyword evidence="2" id="KW-1185">Reference proteome</keyword>
<dbReference type="EMBL" id="AFWT01000008">
    <property type="protein sequence ID" value="EGV32251.1"/>
    <property type="molecule type" value="Genomic_DNA"/>
</dbReference>
<evidence type="ECO:0000313" key="2">
    <source>
        <dbReference type="Proteomes" id="UP000004200"/>
    </source>
</evidence>
<reference evidence="1 2" key="1">
    <citation type="submission" date="2011-06" db="EMBL/GenBank/DDBJ databases">
        <title>The draft genome of Thiorhodococcus drewsii AZ1.</title>
        <authorList>
            <consortium name="US DOE Joint Genome Institute (JGI-PGF)"/>
            <person name="Lucas S."/>
            <person name="Han J."/>
            <person name="Lapidus A."/>
            <person name="Cheng J.-F."/>
            <person name="Goodwin L."/>
            <person name="Pitluck S."/>
            <person name="Peters L."/>
            <person name="Land M.L."/>
            <person name="Hauser L."/>
            <person name="Vogl K."/>
            <person name="Liu Z."/>
            <person name="Imhoff J."/>
            <person name="Thiel V."/>
            <person name="Frigaard N.-U."/>
            <person name="Bryant D.A."/>
            <person name="Woyke T.J."/>
        </authorList>
    </citation>
    <scope>NUCLEOTIDE SEQUENCE [LARGE SCALE GENOMIC DNA]</scope>
    <source>
        <strain evidence="1 2">AZ1</strain>
    </source>
</reference>
<dbReference type="STRING" id="765913.ThidrDRAFT_1487"/>
<dbReference type="AlphaFoldDB" id="G2DZM4"/>
<accession>G2DZM4</accession>
<protein>
    <submittedName>
        <fullName evidence="1">Integron integrase</fullName>
    </submittedName>
</protein>
<comment type="caution">
    <text evidence="1">The sequence shown here is derived from an EMBL/GenBank/DDBJ whole genome shotgun (WGS) entry which is preliminary data.</text>
</comment>
<gene>
    <name evidence="1" type="ORF">ThidrDRAFT_1487</name>
</gene>
<proteinExistence type="predicted"/>
<dbReference type="eggNOG" id="COG4974">
    <property type="taxonomic scope" value="Bacteria"/>
</dbReference>
<dbReference type="RefSeq" id="WP_007040201.1">
    <property type="nucleotide sequence ID" value="NZ_AFWT01000008.1"/>
</dbReference>
<dbReference type="Proteomes" id="UP000004200">
    <property type="component" value="Unassembled WGS sequence"/>
</dbReference>
<evidence type="ECO:0000313" key="1">
    <source>
        <dbReference type="EMBL" id="EGV32251.1"/>
    </source>
</evidence>
<sequence>MRPTRMREVTEEQITAFFPRYAREQRLTDWQFHQTVDAVQLLLVDLAHNPSAEKVDWDYWKSAAKDLASDHSTLHGP</sequence>
<name>G2DZM4_9GAMM</name>